<name>A0A3S3X9X3_9SPHI</name>
<organism evidence="3 4">
    <name type="scientific">Mucilaginibacter gilvus</name>
    <dbReference type="NCBI Taxonomy" id="2305909"/>
    <lineage>
        <taxon>Bacteria</taxon>
        <taxon>Pseudomonadati</taxon>
        <taxon>Bacteroidota</taxon>
        <taxon>Sphingobacteriia</taxon>
        <taxon>Sphingobacteriales</taxon>
        <taxon>Sphingobacteriaceae</taxon>
        <taxon>Mucilaginibacter</taxon>
    </lineage>
</organism>
<keyword evidence="4" id="KW-1185">Reference proteome</keyword>
<dbReference type="OrthoDB" id="9773582at2"/>
<sequence length="263" mass="29051">MKKIIIILLSIVSLSVNAQIKVSTKDSLKKDSANLLALPDTVKHLRTTWQSFIPPTVFITYGALSFNVKAIRNLDFTIDREAQKDHPGNLFPIENYLQYTPIALVYGLNFAGVHGKNTFIDRSILLGMSEGIFGLVTYGLKKSSGRLRPNGADRLSFPSGHAGSAFVAAEFIAQEYGEKSPWYGVLGYTCASATAVLRVYNHKHWFSDIVAGAGFGIISTKAAYAIYPLFRNKLFHDNKSNKETLIMPTYSEGVVGFVFTKQL</sequence>
<evidence type="ECO:0000259" key="2">
    <source>
        <dbReference type="SMART" id="SM00014"/>
    </source>
</evidence>
<dbReference type="AlphaFoldDB" id="A0A3S3X9X3"/>
<keyword evidence="1" id="KW-0732">Signal</keyword>
<dbReference type="Gene3D" id="1.20.144.10">
    <property type="entry name" value="Phosphatidic acid phosphatase type 2/haloperoxidase"/>
    <property type="match status" value="1"/>
</dbReference>
<protein>
    <submittedName>
        <fullName evidence="3">Phosphatase PAP2 family protein</fullName>
    </submittedName>
</protein>
<feature type="domain" description="Phosphatidic acid phosphatase type 2/haloperoxidase" evidence="2">
    <location>
        <begin position="123"/>
        <end position="224"/>
    </location>
</feature>
<dbReference type="InterPro" id="IPR036938">
    <property type="entry name" value="PAP2/HPO_sf"/>
</dbReference>
<feature type="chain" id="PRO_5018641384" evidence="1">
    <location>
        <begin position="19"/>
        <end position="263"/>
    </location>
</feature>
<accession>A0A3S3X9X3</accession>
<dbReference type="InterPro" id="IPR000326">
    <property type="entry name" value="PAP2/HPO"/>
</dbReference>
<dbReference type="SMART" id="SM00014">
    <property type="entry name" value="acidPPc"/>
    <property type="match status" value="1"/>
</dbReference>
<feature type="signal peptide" evidence="1">
    <location>
        <begin position="1"/>
        <end position="18"/>
    </location>
</feature>
<reference evidence="3 4" key="1">
    <citation type="submission" date="2019-01" db="EMBL/GenBank/DDBJ databases">
        <title>Mucilaginibacter antarcticum sp. nov., isolated from antarctic soil.</title>
        <authorList>
            <person name="Yan Y.-Q."/>
            <person name="Du Z.-J."/>
        </authorList>
    </citation>
    <scope>NUCLEOTIDE SEQUENCE [LARGE SCALE GENOMIC DNA]</scope>
    <source>
        <strain evidence="3 4">F01003</strain>
    </source>
</reference>
<evidence type="ECO:0000256" key="1">
    <source>
        <dbReference type="SAM" id="SignalP"/>
    </source>
</evidence>
<evidence type="ECO:0000313" key="3">
    <source>
        <dbReference type="EMBL" id="RWY53806.1"/>
    </source>
</evidence>
<evidence type="ECO:0000313" key="4">
    <source>
        <dbReference type="Proteomes" id="UP000286701"/>
    </source>
</evidence>
<gene>
    <name evidence="3" type="ORF">EPL05_06970</name>
</gene>
<comment type="caution">
    <text evidence="3">The sequence shown here is derived from an EMBL/GenBank/DDBJ whole genome shotgun (WGS) entry which is preliminary data.</text>
</comment>
<proteinExistence type="predicted"/>
<dbReference type="EMBL" id="SBIW01000003">
    <property type="protein sequence ID" value="RWY53806.1"/>
    <property type="molecule type" value="Genomic_DNA"/>
</dbReference>
<dbReference type="Proteomes" id="UP000286701">
    <property type="component" value="Unassembled WGS sequence"/>
</dbReference>
<dbReference type="CDD" id="cd03394">
    <property type="entry name" value="PAP2_like_5"/>
    <property type="match status" value="1"/>
</dbReference>
<dbReference type="SUPFAM" id="SSF48317">
    <property type="entry name" value="Acid phosphatase/Vanadium-dependent haloperoxidase"/>
    <property type="match status" value="1"/>
</dbReference>
<dbReference type="RefSeq" id="WP_128533239.1">
    <property type="nucleotide sequence ID" value="NZ_SBIW01000003.1"/>
</dbReference>
<dbReference type="Pfam" id="PF01569">
    <property type="entry name" value="PAP2"/>
    <property type="match status" value="1"/>
</dbReference>